<dbReference type="EMBL" id="JAEKJY010000008">
    <property type="protein sequence ID" value="MBN8237290.1"/>
    <property type="molecule type" value="Genomic_DNA"/>
</dbReference>
<comment type="caution">
    <text evidence="1">The sequence shown here is derived from an EMBL/GenBank/DDBJ whole genome shotgun (WGS) entry which is preliminary data.</text>
</comment>
<evidence type="ECO:0000313" key="1">
    <source>
        <dbReference type="EMBL" id="MBN8237290.1"/>
    </source>
</evidence>
<gene>
    <name evidence="1" type="ORF">JF544_18755</name>
</gene>
<accession>A0ABS3E106</accession>
<keyword evidence="2" id="KW-1185">Reference proteome</keyword>
<evidence type="ECO:0000313" key="2">
    <source>
        <dbReference type="Proteomes" id="UP000663970"/>
    </source>
</evidence>
<proteinExistence type="predicted"/>
<name>A0ABS3E106_9BACI</name>
<sequence>MLSKTDTESLLSIIAKEFGTMTPSSEDIFTKTNLTSPFKQYMYVMGLILSSEKSDRVKILQEDRMERIKRKLTEIVDLYSELFEPEAREDVSKQWFNSREVSMAVFLNYFNTNSLTYEEQVIDRLNEWFSPYSKYIKSQIGITVNDATVIF</sequence>
<organism evidence="1 2">
    <name type="scientific">Halobacillus kuroshimensis</name>
    <dbReference type="NCBI Taxonomy" id="302481"/>
    <lineage>
        <taxon>Bacteria</taxon>
        <taxon>Bacillati</taxon>
        <taxon>Bacillota</taxon>
        <taxon>Bacilli</taxon>
        <taxon>Bacillales</taxon>
        <taxon>Bacillaceae</taxon>
        <taxon>Halobacillus</taxon>
    </lineage>
</organism>
<protein>
    <submittedName>
        <fullName evidence="1">Uncharacterized protein</fullName>
    </submittedName>
</protein>
<dbReference type="Proteomes" id="UP000663970">
    <property type="component" value="Unassembled WGS sequence"/>
</dbReference>
<reference evidence="1 2" key="1">
    <citation type="submission" date="2020-12" db="EMBL/GenBank/DDBJ databases">
        <title>Oil enriched cultivation method for isolating marine PHA-producing bacteria.</title>
        <authorList>
            <person name="Zheng W."/>
            <person name="Yu S."/>
            <person name="Huang Y."/>
        </authorList>
    </citation>
    <scope>NUCLEOTIDE SEQUENCE [LARGE SCALE GENOMIC DNA]</scope>
    <source>
        <strain evidence="1 2">SY-2-6</strain>
    </source>
</reference>